<evidence type="ECO:0000313" key="8">
    <source>
        <dbReference type="EMBL" id="RFB05125.1"/>
    </source>
</evidence>
<feature type="transmembrane region" description="Helical" evidence="7">
    <location>
        <begin position="167"/>
        <end position="187"/>
    </location>
</feature>
<comment type="subcellular location">
    <subcellularLocation>
        <location evidence="1">Membrane</location>
        <topology evidence="1">Multi-pass membrane protein</topology>
    </subcellularLocation>
</comment>
<protein>
    <recommendedName>
        <fullName evidence="10">AEC family transporter</fullName>
    </recommendedName>
</protein>
<dbReference type="GO" id="GO:0055085">
    <property type="term" value="P:transmembrane transport"/>
    <property type="evidence" value="ECO:0007669"/>
    <property type="project" value="InterPro"/>
</dbReference>
<feature type="transmembrane region" description="Helical" evidence="7">
    <location>
        <begin position="124"/>
        <end position="146"/>
    </location>
</feature>
<keyword evidence="6 7" id="KW-0472">Membrane</keyword>
<feature type="transmembrane region" description="Helical" evidence="7">
    <location>
        <begin position="6"/>
        <end position="27"/>
    </location>
</feature>
<feature type="transmembrane region" description="Helical" evidence="7">
    <location>
        <begin position="96"/>
        <end position="118"/>
    </location>
</feature>
<evidence type="ECO:0000256" key="6">
    <source>
        <dbReference type="ARBA" id="ARBA00023136"/>
    </source>
</evidence>
<dbReference type="InterPro" id="IPR004776">
    <property type="entry name" value="Mem_transp_PIN-like"/>
</dbReference>
<dbReference type="InParanoid" id="A0A371RI62"/>
<keyword evidence="3" id="KW-1003">Cell membrane</keyword>
<dbReference type="Pfam" id="PF03547">
    <property type="entry name" value="Mem_trans"/>
    <property type="match status" value="1"/>
</dbReference>
<feature type="transmembrane region" description="Helical" evidence="7">
    <location>
        <begin position="257"/>
        <end position="279"/>
    </location>
</feature>
<dbReference type="PANTHER" id="PTHR36838">
    <property type="entry name" value="AUXIN EFFLUX CARRIER FAMILY PROTEIN"/>
    <property type="match status" value="1"/>
</dbReference>
<feature type="transmembrane region" description="Helical" evidence="7">
    <location>
        <begin position="34"/>
        <end position="53"/>
    </location>
</feature>
<dbReference type="Proteomes" id="UP000264589">
    <property type="component" value="Unassembled WGS sequence"/>
</dbReference>
<evidence type="ECO:0000256" key="2">
    <source>
        <dbReference type="ARBA" id="ARBA00022448"/>
    </source>
</evidence>
<evidence type="ECO:0000313" key="9">
    <source>
        <dbReference type="Proteomes" id="UP000264589"/>
    </source>
</evidence>
<dbReference type="GO" id="GO:0016020">
    <property type="term" value="C:membrane"/>
    <property type="evidence" value="ECO:0007669"/>
    <property type="project" value="UniProtKB-SubCell"/>
</dbReference>
<dbReference type="AlphaFoldDB" id="A0A371RI62"/>
<proteinExistence type="predicted"/>
<dbReference type="RefSeq" id="WP_116391756.1">
    <property type="nucleotide sequence ID" value="NZ_QUQO01000001.1"/>
</dbReference>
<sequence>MPSVGSLLAPLAGATLIGVIAAWLKLFGQTEARVLSRFVFLVAMPVAVFNFVVDAPPPEPAYLGMIAGYLAGLTATVVLGFFWIRRFCGASIQETGAALFAAICGNAIFLGLPIALGVPGWGPPFLILMVFEGTMTFAIATALMTWPDKDHPDQSPVKNAVNAATRAIRNPVVVGMALGFLLMMLGIQLPEMVAAPLDLFSKIASPLGLFVLGLYLVILPREQTALPTKLLIGLLPLKLIIFPAITAGITWVLTSDIALTSAAALFTVVPPAVSSVVLASSYGFYEKQVAAIVAVGTLIGMLTVTGFLVIALGA</sequence>
<comment type="caution">
    <text evidence="8">The sequence shown here is derived from an EMBL/GenBank/DDBJ whole genome shotgun (WGS) entry which is preliminary data.</text>
</comment>
<keyword evidence="5 7" id="KW-1133">Transmembrane helix</keyword>
<dbReference type="OrthoDB" id="7329340at2"/>
<feature type="transmembrane region" description="Helical" evidence="7">
    <location>
        <begin position="199"/>
        <end position="218"/>
    </location>
</feature>
<evidence type="ECO:0008006" key="10">
    <source>
        <dbReference type="Google" id="ProtNLM"/>
    </source>
</evidence>
<evidence type="ECO:0000256" key="1">
    <source>
        <dbReference type="ARBA" id="ARBA00004141"/>
    </source>
</evidence>
<accession>A0A371RI62</accession>
<feature type="transmembrane region" description="Helical" evidence="7">
    <location>
        <begin position="230"/>
        <end position="251"/>
    </location>
</feature>
<keyword evidence="2" id="KW-0813">Transport</keyword>
<organism evidence="8 9">
    <name type="scientific">Parvularcula marina</name>
    <dbReference type="NCBI Taxonomy" id="2292771"/>
    <lineage>
        <taxon>Bacteria</taxon>
        <taxon>Pseudomonadati</taxon>
        <taxon>Pseudomonadota</taxon>
        <taxon>Alphaproteobacteria</taxon>
        <taxon>Parvularculales</taxon>
        <taxon>Parvularculaceae</taxon>
        <taxon>Parvularcula</taxon>
    </lineage>
</organism>
<feature type="transmembrane region" description="Helical" evidence="7">
    <location>
        <begin position="291"/>
        <end position="312"/>
    </location>
</feature>
<dbReference type="PANTHER" id="PTHR36838:SF3">
    <property type="entry name" value="TRANSPORTER AUXIN EFFLUX CARRIER EC FAMILY"/>
    <property type="match status" value="1"/>
</dbReference>
<gene>
    <name evidence="8" type="ORF">DX908_07585</name>
</gene>
<dbReference type="EMBL" id="QUQO01000001">
    <property type="protein sequence ID" value="RFB05125.1"/>
    <property type="molecule type" value="Genomic_DNA"/>
</dbReference>
<evidence type="ECO:0000256" key="4">
    <source>
        <dbReference type="ARBA" id="ARBA00022692"/>
    </source>
</evidence>
<evidence type="ECO:0000256" key="3">
    <source>
        <dbReference type="ARBA" id="ARBA00022475"/>
    </source>
</evidence>
<evidence type="ECO:0000256" key="5">
    <source>
        <dbReference type="ARBA" id="ARBA00022989"/>
    </source>
</evidence>
<keyword evidence="9" id="KW-1185">Reference proteome</keyword>
<reference evidence="8 9" key="1">
    <citation type="submission" date="2018-08" db="EMBL/GenBank/DDBJ databases">
        <title>Parvularcula sp. SM1705, isolated from surface water of the South Sea China.</title>
        <authorList>
            <person name="Sun L."/>
        </authorList>
    </citation>
    <scope>NUCLEOTIDE SEQUENCE [LARGE SCALE GENOMIC DNA]</scope>
    <source>
        <strain evidence="8 9">SM1705</strain>
    </source>
</reference>
<feature type="transmembrane region" description="Helical" evidence="7">
    <location>
        <begin position="65"/>
        <end position="84"/>
    </location>
</feature>
<name>A0A371RI62_9PROT</name>
<evidence type="ECO:0000256" key="7">
    <source>
        <dbReference type="SAM" id="Phobius"/>
    </source>
</evidence>
<keyword evidence="4 7" id="KW-0812">Transmembrane</keyword>